<organism evidence="2">
    <name type="scientific">viral metagenome</name>
    <dbReference type="NCBI Taxonomy" id="1070528"/>
    <lineage>
        <taxon>unclassified sequences</taxon>
        <taxon>metagenomes</taxon>
        <taxon>organismal metagenomes</taxon>
    </lineage>
</organism>
<feature type="domain" description="RNB" evidence="1">
    <location>
        <begin position="202"/>
        <end position="456"/>
    </location>
</feature>
<dbReference type="InterPro" id="IPR012340">
    <property type="entry name" value="NA-bd_OB-fold"/>
</dbReference>
<dbReference type="Pfam" id="PF00773">
    <property type="entry name" value="RNB"/>
    <property type="match status" value="1"/>
</dbReference>
<dbReference type="InterPro" id="IPR001900">
    <property type="entry name" value="RNase_II/R"/>
</dbReference>
<dbReference type="GO" id="GO:0000932">
    <property type="term" value="C:P-body"/>
    <property type="evidence" value="ECO:0007669"/>
    <property type="project" value="TreeGrafter"/>
</dbReference>
<dbReference type="InterPro" id="IPR050180">
    <property type="entry name" value="RNR_Ribonuclease"/>
</dbReference>
<reference evidence="2" key="1">
    <citation type="journal article" date="2020" name="Nature">
        <title>Giant virus diversity and host interactions through global metagenomics.</title>
        <authorList>
            <person name="Schulz F."/>
            <person name="Roux S."/>
            <person name="Paez-Espino D."/>
            <person name="Jungbluth S."/>
            <person name="Walsh D.A."/>
            <person name="Denef V.J."/>
            <person name="McMahon K.D."/>
            <person name="Konstantinidis K.T."/>
            <person name="Eloe-Fadrosh E.A."/>
            <person name="Kyrpides N.C."/>
            <person name="Woyke T."/>
        </authorList>
    </citation>
    <scope>NUCLEOTIDE SEQUENCE</scope>
    <source>
        <strain evidence="2">GVMAG-M-3300018868-6</strain>
    </source>
</reference>
<name>A0A6C0BW46_9ZZZZ</name>
<dbReference type="GO" id="GO:0000175">
    <property type="term" value="F:3'-5'-RNA exonuclease activity"/>
    <property type="evidence" value="ECO:0007669"/>
    <property type="project" value="TreeGrafter"/>
</dbReference>
<dbReference type="PANTHER" id="PTHR23355:SF9">
    <property type="entry name" value="DIS3-LIKE EXONUCLEASE 2"/>
    <property type="match status" value="1"/>
</dbReference>
<evidence type="ECO:0000313" key="2">
    <source>
        <dbReference type="EMBL" id="QHS95794.1"/>
    </source>
</evidence>
<dbReference type="GO" id="GO:0003723">
    <property type="term" value="F:RNA binding"/>
    <property type="evidence" value="ECO:0007669"/>
    <property type="project" value="InterPro"/>
</dbReference>
<protein>
    <recommendedName>
        <fullName evidence="1">RNB domain-containing protein</fullName>
    </recommendedName>
</protein>
<sequence length="574" mass="66556">MSPFKIQYDDNETWNVVDSGTLALVPNELFLSTIGRTVFNPYTEKIFNQDIIDVGENGEIVLIASLLRNQKTISGVLVLEGNKSYGYGKTGKRMLYKCIPDDRRIPAFLVAYSLDISGFSKKFVNKYVVFKFKEWDGEKPVGELVVTIGDVDILENFYEYQLYCKNLNSSIQDFISETKKRLGNGETEHEMRIKRDYGVEDRTRWGGIYTIDPVGSKDFDDAFGLSKSPVDGCVRLSLYISNVALWMDSLRLWTSFSQRISTIYLPDRKRPMLPSVLSDILCSLLEKKVRFAFTMDVDVCEATGEIVGDVAFKNTSIVVERNFRYDDDELAENNVYKRALRMVRKMSKSSVADSHDFVAYIMVLMNYKCAMKFAERKNGIYRSFKFKNGFELPATLPKDVLMSLRLWHSNGSSYIKYDADKVHEMLKFNEYVHITSPIRRLVDLLNIIQLMDNEGLVAMSGDMRGFYERWTSDENLAYINQSMRSIRKVQNDCALLAMCVTNPDVMDKIYTGFVFEAMERNDGLWLFVVYVPALKLSSKFIHYNKMELYTEHKFRIYLFEDKDELKKKIRMEKF</sequence>
<dbReference type="EMBL" id="MN739257">
    <property type="protein sequence ID" value="QHS95794.1"/>
    <property type="molecule type" value="Genomic_DNA"/>
</dbReference>
<dbReference type="PANTHER" id="PTHR23355">
    <property type="entry name" value="RIBONUCLEASE"/>
    <property type="match status" value="1"/>
</dbReference>
<dbReference type="SUPFAM" id="SSF50249">
    <property type="entry name" value="Nucleic acid-binding proteins"/>
    <property type="match status" value="1"/>
</dbReference>
<dbReference type="SMART" id="SM00955">
    <property type="entry name" value="RNB"/>
    <property type="match status" value="1"/>
</dbReference>
<proteinExistence type="predicted"/>
<evidence type="ECO:0000259" key="1">
    <source>
        <dbReference type="SMART" id="SM00955"/>
    </source>
</evidence>
<dbReference type="GO" id="GO:0006402">
    <property type="term" value="P:mRNA catabolic process"/>
    <property type="evidence" value="ECO:0007669"/>
    <property type="project" value="TreeGrafter"/>
</dbReference>
<dbReference type="AlphaFoldDB" id="A0A6C0BW46"/>
<accession>A0A6C0BW46</accession>